<evidence type="ECO:0000313" key="3">
    <source>
        <dbReference type="WBParaSite" id="HPBE_0000980301-mRNA-1"/>
    </source>
</evidence>
<organism evidence="2 3">
    <name type="scientific">Heligmosomoides polygyrus</name>
    <name type="common">Parasitic roundworm</name>
    <dbReference type="NCBI Taxonomy" id="6339"/>
    <lineage>
        <taxon>Eukaryota</taxon>
        <taxon>Metazoa</taxon>
        <taxon>Ecdysozoa</taxon>
        <taxon>Nematoda</taxon>
        <taxon>Chromadorea</taxon>
        <taxon>Rhabditida</taxon>
        <taxon>Rhabditina</taxon>
        <taxon>Rhabditomorpha</taxon>
        <taxon>Strongyloidea</taxon>
        <taxon>Heligmosomidae</taxon>
        <taxon>Heligmosomoides</taxon>
    </lineage>
</organism>
<feature type="compositionally biased region" description="Basic and acidic residues" evidence="1">
    <location>
        <begin position="1"/>
        <end position="15"/>
    </location>
</feature>
<proteinExistence type="predicted"/>
<evidence type="ECO:0000313" key="2">
    <source>
        <dbReference type="Proteomes" id="UP000050761"/>
    </source>
</evidence>
<sequence length="183" mass="20240">LNICHRCRESERPSSEEVSPTSFYKRLDSEEVSPMSRKAFQIQMTVNDVAPGVPHSHDVSTMNGVGDMCSQTGQEVPPMSRSECLGSEDTSPMSRKGRSDSDDVSPKSCQGSDFTRRVNDVAQRTSGLRRHATDVVQQASGFRRGVTDFANGLSEFRRRVTDVAPRVPHSHDVSMISRKTRPG</sequence>
<dbReference type="Proteomes" id="UP000050761">
    <property type="component" value="Unassembled WGS sequence"/>
</dbReference>
<feature type="region of interest" description="Disordered" evidence="1">
    <location>
        <begin position="62"/>
        <end position="115"/>
    </location>
</feature>
<reference evidence="3" key="1">
    <citation type="submission" date="2019-09" db="UniProtKB">
        <authorList>
            <consortium name="WormBaseParasite"/>
        </authorList>
    </citation>
    <scope>IDENTIFICATION</scope>
</reference>
<keyword evidence="2" id="KW-1185">Reference proteome</keyword>
<accession>A0A183FQ30</accession>
<name>A0A183FQ30_HELPZ</name>
<feature type="region of interest" description="Disordered" evidence="1">
    <location>
        <begin position="1"/>
        <end position="22"/>
    </location>
</feature>
<dbReference type="WBParaSite" id="HPBE_0000980301-mRNA-1">
    <property type="protein sequence ID" value="HPBE_0000980301-mRNA-1"/>
    <property type="gene ID" value="HPBE_0000980301"/>
</dbReference>
<feature type="compositionally biased region" description="Polar residues" evidence="1">
    <location>
        <begin position="62"/>
        <end position="74"/>
    </location>
</feature>
<protein>
    <submittedName>
        <fullName evidence="3">V-SNARE coiled-coil homology domain-containing protein</fullName>
    </submittedName>
</protein>
<evidence type="ECO:0000256" key="1">
    <source>
        <dbReference type="SAM" id="MobiDB-lite"/>
    </source>
</evidence>
<dbReference type="AlphaFoldDB" id="A0A183FQ30"/>